<evidence type="ECO:0000259" key="4">
    <source>
        <dbReference type="SMART" id="SM00969"/>
    </source>
</evidence>
<keyword evidence="1" id="KW-0677">Repeat</keyword>
<dbReference type="SMART" id="SM00969">
    <property type="entry name" value="SOCS_box"/>
    <property type="match status" value="1"/>
</dbReference>
<feature type="repeat" description="ANK" evidence="3">
    <location>
        <begin position="290"/>
        <end position="322"/>
    </location>
</feature>
<dbReference type="AlphaFoldDB" id="A0AAD9KYE5"/>
<dbReference type="PANTHER" id="PTHR24171">
    <property type="entry name" value="ANKYRIN REPEAT DOMAIN-CONTAINING PROTEIN 39-RELATED"/>
    <property type="match status" value="1"/>
</dbReference>
<evidence type="ECO:0000313" key="5">
    <source>
        <dbReference type="EMBL" id="KAK2179612.1"/>
    </source>
</evidence>
<dbReference type="EMBL" id="JAODUO010000481">
    <property type="protein sequence ID" value="KAK2179612.1"/>
    <property type="molecule type" value="Genomic_DNA"/>
</dbReference>
<dbReference type="SMART" id="SM00248">
    <property type="entry name" value="ANK"/>
    <property type="match status" value="11"/>
</dbReference>
<dbReference type="InterPro" id="IPR002110">
    <property type="entry name" value="Ankyrin_rpt"/>
</dbReference>
<dbReference type="InterPro" id="IPR036770">
    <property type="entry name" value="Ankyrin_rpt-contain_sf"/>
</dbReference>
<evidence type="ECO:0000256" key="1">
    <source>
        <dbReference type="ARBA" id="ARBA00022737"/>
    </source>
</evidence>
<feature type="repeat" description="ANK" evidence="3">
    <location>
        <begin position="71"/>
        <end position="103"/>
    </location>
</feature>
<feature type="repeat" description="ANK" evidence="3">
    <location>
        <begin position="116"/>
        <end position="148"/>
    </location>
</feature>
<sequence length="499" mass="53122">MNCHLLDAVKRSDVKMVNCLVALGADVNAPCKLTLPLVIAADGRNTRMCLALVNHGASLHEVVSNPSSPCFGHSPLSLAVCSGLTNAVSYLVMFGADINVEIDWSICVYNPLHVSPGSSLLHAAVARGDRVIIDSLLQAGCSLNKVSTKGDTPLLLACRRSDPDVAKHLLVATKACKEKLNPDAMNTLTGQTSLLEAVARNDTSLARHLLDAGCDVNLHTYGGMTALHYAVTLRRELMLSGVLLSVKGCDVNVRDDAGLTPLHVAATYRDPLFAELLLDAGANCNRSSLDGQSPLHFAAKGGHCCMIELLVGRGANVNNATLEGETPLVCAVERGNIDACRALLSYGTILTDCPGKDSALVCSIYRRSEDISALLVASGASTILSHSSPVSPIHMMIVSEQRRTLELLVAAGFSYTRQDIVVASASDESDKIVSWLHSLLETPKSLKELSRVVVRTTLSEHAQGRTIVPLVELLDLPAVLLKYLLLGVDNLCLVDTLQC</sequence>
<keyword evidence="6" id="KW-1185">Reference proteome</keyword>
<gene>
    <name evidence="5" type="ORF">NP493_480g03018</name>
</gene>
<dbReference type="GO" id="GO:0070531">
    <property type="term" value="C:BRCA1-A complex"/>
    <property type="evidence" value="ECO:0007669"/>
    <property type="project" value="TreeGrafter"/>
</dbReference>
<dbReference type="Pfam" id="PF00023">
    <property type="entry name" value="Ank"/>
    <property type="match status" value="2"/>
</dbReference>
<reference evidence="5" key="1">
    <citation type="journal article" date="2023" name="Mol. Biol. Evol.">
        <title>Third-Generation Sequencing Reveals the Adaptive Role of the Epigenome in Three Deep-Sea Polychaetes.</title>
        <authorList>
            <person name="Perez M."/>
            <person name="Aroh O."/>
            <person name="Sun Y."/>
            <person name="Lan Y."/>
            <person name="Juniper S.K."/>
            <person name="Young C.R."/>
            <person name="Angers B."/>
            <person name="Qian P.Y."/>
        </authorList>
    </citation>
    <scope>NUCLEOTIDE SEQUENCE</scope>
    <source>
        <strain evidence="5">R07B-5</strain>
    </source>
</reference>
<comment type="caution">
    <text evidence="5">The sequence shown here is derived from an EMBL/GenBank/DDBJ whole genome shotgun (WGS) entry which is preliminary data.</text>
</comment>
<dbReference type="Gene3D" id="1.25.40.20">
    <property type="entry name" value="Ankyrin repeat-containing domain"/>
    <property type="match status" value="4"/>
</dbReference>
<organism evidence="5 6">
    <name type="scientific">Ridgeia piscesae</name>
    <name type="common">Tubeworm</name>
    <dbReference type="NCBI Taxonomy" id="27915"/>
    <lineage>
        <taxon>Eukaryota</taxon>
        <taxon>Metazoa</taxon>
        <taxon>Spiralia</taxon>
        <taxon>Lophotrochozoa</taxon>
        <taxon>Annelida</taxon>
        <taxon>Polychaeta</taxon>
        <taxon>Sedentaria</taxon>
        <taxon>Canalipalpata</taxon>
        <taxon>Sabellida</taxon>
        <taxon>Siboglinidae</taxon>
        <taxon>Ridgeia</taxon>
    </lineage>
</organism>
<protein>
    <recommendedName>
        <fullName evidence="4">SOCS box domain-containing protein</fullName>
    </recommendedName>
</protein>
<dbReference type="SUPFAM" id="SSF48403">
    <property type="entry name" value="Ankyrin repeat"/>
    <property type="match status" value="2"/>
</dbReference>
<feature type="repeat" description="ANK" evidence="3">
    <location>
        <begin position="323"/>
        <end position="347"/>
    </location>
</feature>
<feature type="repeat" description="ANK" evidence="3">
    <location>
        <begin position="257"/>
        <end position="289"/>
    </location>
</feature>
<dbReference type="Proteomes" id="UP001209878">
    <property type="component" value="Unassembled WGS sequence"/>
</dbReference>
<dbReference type="Pfam" id="PF12796">
    <property type="entry name" value="Ank_2"/>
    <property type="match status" value="2"/>
</dbReference>
<keyword evidence="2 3" id="KW-0040">ANK repeat</keyword>
<dbReference type="GO" id="GO:0031436">
    <property type="term" value="C:BRCA1-BARD1 complex"/>
    <property type="evidence" value="ECO:0007669"/>
    <property type="project" value="TreeGrafter"/>
</dbReference>
<evidence type="ECO:0000256" key="2">
    <source>
        <dbReference type="ARBA" id="ARBA00023043"/>
    </source>
</evidence>
<feature type="repeat" description="ANK" evidence="3">
    <location>
        <begin position="189"/>
        <end position="221"/>
    </location>
</feature>
<dbReference type="GO" id="GO:0085020">
    <property type="term" value="P:protein K6-linked ubiquitination"/>
    <property type="evidence" value="ECO:0007669"/>
    <property type="project" value="TreeGrafter"/>
</dbReference>
<dbReference type="InterPro" id="IPR001496">
    <property type="entry name" value="SOCS_box"/>
</dbReference>
<dbReference type="PROSITE" id="PS50297">
    <property type="entry name" value="ANK_REP_REGION"/>
    <property type="match status" value="6"/>
</dbReference>
<dbReference type="PANTHER" id="PTHR24171:SF8">
    <property type="entry name" value="BRCA1-ASSOCIATED RING DOMAIN PROTEIN 1"/>
    <property type="match status" value="1"/>
</dbReference>
<evidence type="ECO:0000256" key="3">
    <source>
        <dbReference type="PROSITE-ProRule" id="PRU00023"/>
    </source>
</evidence>
<dbReference type="GO" id="GO:0004842">
    <property type="term" value="F:ubiquitin-protein transferase activity"/>
    <property type="evidence" value="ECO:0007669"/>
    <property type="project" value="TreeGrafter"/>
</dbReference>
<proteinExistence type="predicted"/>
<feature type="domain" description="SOCS box" evidence="4">
    <location>
        <begin position="443"/>
        <end position="487"/>
    </location>
</feature>
<dbReference type="Pfam" id="PF07525">
    <property type="entry name" value="SOCS_box"/>
    <property type="match status" value="1"/>
</dbReference>
<evidence type="ECO:0000313" key="6">
    <source>
        <dbReference type="Proteomes" id="UP001209878"/>
    </source>
</evidence>
<name>A0AAD9KYE5_RIDPI</name>
<accession>A0AAD9KYE5</accession>
<dbReference type="PROSITE" id="PS50088">
    <property type="entry name" value="ANK_REPEAT"/>
    <property type="match status" value="6"/>
</dbReference>